<gene>
    <name evidence="3" type="primary">LOC113699378</name>
</gene>
<organism evidence="2 3">
    <name type="scientific">Coffea arabica</name>
    <name type="common">Arabian coffee</name>
    <dbReference type="NCBI Taxonomy" id="13443"/>
    <lineage>
        <taxon>Eukaryota</taxon>
        <taxon>Viridiplantae</taxon>
        <taxon>Streptophyta</taxon>
        <taxon>Embryophyta</taxon>
        <taxon>Tracheophyta</taxon>
        <taxon>Spermatophyta</taxon>
        <taxon>Magnoliopsida</taxon>
        <taxon>eudicotyledons</taxon>
        <taxon>Gunneridae</taxon>
        <taxon>Pentapetalae</taxon>
        <taxon>asterids</taxon>
        <taxon>lamiids</taxon>
        <taxon>Gentianales</taxon>
        <taxon>Rubiaceae</taxon>
        <taxon>Ixoroideae</taxon>
        <taxon>Gardenieae complex</taxon>
        <taxon>Bertiereae - Coffeeae clade</taxon>
        <taxon>Coffeeae</taxon>
        <taxon>Coffea</taxon>
    </lineage>
</organism>
<dbReference type="RefSeq" id="XP_071907230.1">
    <property type="nucleotide sequence ID" value="XM_072051129.1"/>
</dbReference>
<evidence type="ECO:0000313" key="2">
    <source>
        <dbReference type="Proteomes" id="UP001652660"/>
    </source>
</evidence>
<keyword evidence="1" id="KW-0472">Membrane</keyword>
<sequence length="101" mass="11662">MRSLLTSSRCCLDLRGAWIQRGFPFIPTFLVVVALRASKWLFGLYVLSCVVGVFWKEFCFSTCILEGRLFRRMWNFKFCNTGLSVDNKCFGLSDPVDCRVD</sequence>
<keyword evidence="2" id="KW-1185">Reference proteome</keyword>
<reference evidence="3" key="2">
    <citation type="submission" date="2025-08" db="UniProtKB">
        <authorList>
            <consortium name="RefSeq"/>
        </authorList>
    </citation>
    <scope>IDENTIFICATION</scope>
    <source>
        <tissue evidence="3">Leaves</tissue>
    </source>
</reference>
<feature type="transmembrane region" description="Helical" evidence="1">
    <location>
        <begin position="44"/>
        <end position="65"/>
    </location>
</feature>
<evidence type="ECO:0008006" key="4">
    <source>
        <dbReference type="Google" id="ProtNLM"/>
    </source>
</evidence>
<protein>
    <recommendedName>
        <fullName evidence="4">Transmembrane protein</fullName>
    </recommendedName>
</protein>
<proteinExistence type="predicted"/>
<reference evidence="2" key="1">
    <citation type="journal article" date="2025" name="Foods">
        <title>Unveiling the Microbial Signatures of Arabica Coffee Cherries: Insights into Ripeness Specific Diversity, Functional Traits, and Implications for Quality and Safety.</title>
        <authorList>
            <consortium name="RefSeq"/>
            <person name="Tenea G.N."/>
            <person name="Cifuentes V."/>
            <person name="Reyes P."/>
            <person name="Cevallos-Vallejos M."/>
        </authorList>
    </citation>
    <scope>NUCLEOTIDE SEQUENCE [LARGE SCALE GENOMIC DNA]</scope>
</reference>
<accession>A0ABM4UIX0</accession>
<name>A0ABM4UIX0_COFAR</name>
<evidence type="ECO:0000256" key="1">
    <source>
        <dbReference type="SAM" id="Phobius"/>
    </source>
</evidence>
<feature type="transmembrane region" description="Helical" evidence="1">
    <location>
        <begin position="21"/>
        <end position="38"/>
    </location>
</feature>
<dbReference type="GeneID" id="113699378"/>
<keyword evidence="1" id="KW-0812">Transmembrane</keyword>
<evidence type="ECO:0000313" key="3">
    <source>
        <dbReference type="RefSeq" id="XP_071907230.1"/>
    </source>
</evidence>
<dbReference type="Proteomes" id="UP001652660">
    <property type="component" value="Chromosome 1e"/>
</dbReference>
<keyword evidence="1" id="KW-1133">Transmembrane helix</keyword>